<accession>A0A6J7EVP3</accession>
<evidence type="ECO:0000259" key="2">
    <source>
        <dbReference type="Pfam" id="PF04542"/>
    </source>
</evidence>
<feature type="domain" description="RNA polymerase sigma-70 region 2" evidence="2">
    <location>
        <begin position="15"/>
        <end position="76"/>
    </location>
</feature>
<dbReference type="AlphaFoldDB" id="A0A6J7EVP3"/>
<dbReference type="InterPro" id="IPR013325">
    <property type="entry name" value="RNA_pol_sigma_r2"/>
</dbReference>
<dbReference type="GO" id="GO:0016987">
    <property type="term" value="F:sigma factor activity"/>
    <property type="evidence" value="ECO:0007669"/>
    <property type="project" value="InterPro"/>
</dbReference>
<dbReference type="InterPro" id="IPR013324">
    <property type="entry name" value="RNA_pol_sigma_r3/r4-like"/>
</dbReference>
<dbReference type="InterPro" id="IPR013249">
    <property type="entry name" value="RNA_pol_sigma70_r4_t2"/>
</dbReference>
<dbReference type="PANTHER" id="PTHR30173">
    <property type="entry name" value="SIGMA 19 FACTOR"/>
    <property type="match status" value="1"/>
</dbReference>
<dbReference type="InterPro" id="IPR052704">
    <property type="entry name" value="ECF_Sigma-70_Domain"/>
</dbReference>
<evidence type="ECO:0000256" key="1">
    <source>
        <dbReference type="ARBA" id="ARBA00011344"/>
    </source>
</evidence>
<dbReference type="SUPFAM" id="SSF88946">
    <property type="entry name" value="Sigma2 domain of RNA polymerase sigma factors"/>
    <property type="match status" value="1"/>
</dbReference>
<organism evidence="4">
    <name type="scientific">freshwater metagenome</name>
    <dbReference type="NCBI Taxonomy" id="449393"/>
    <lineage>
        <taxon>unclassified sequences</taxon>
        <taxon>metagenomes</taxon>
        <taxon>ecological metagenomes</taxon>
    </lineage>
</organism>
<dbReference type="Gene3D" id="1.10.10.10">
    <property type="entry name" value="Winged helix-like DNA-binding domain superfamily/Winged helix DNA-binding domain"/>
    <property type="match status" value="1"/>
</dbReference>
<feature type="domain" description="RNA polymerase sigma factor 70 region 4 type 2" evidence="3">
    <location>
        <begin position="112"/>
        <end position="163"/>
    </location>
</feature>
<protein>
    <submittedName>
        <fullName evidence="4">Unannotated protein</fullName>
    </submittedName>
</protein>
<evidence type="ECO:0000313" key="4">
    <source>
        <dbReference type="EMBL" id="CAB4885394.1"/>
    </source>
</evidence>
<dbReference type="Gene3D" id="3.10.450.50">
    <property type="match status" value="1"/>
</dbReference>
<dbReference type="GO" id="GO:0006352">
    <property type="term" value="P:DNA-templated transcription initiation"/>
    <property type="evidence" value="ECO:0007669"/>
    <property type="project" value="InterPro"/>
</dbReference>
<dbReference type="NCBIfam" id="NF007214">
    <property type="entry name" value="PRK09636.1"/>
    <property type="match status" value="1"/>
</dbReference>
<gene>
    <name evidence="4" type="ORF">UFOPK3376_02107</name>
</gene>
<dbReference type="Pfam" id="PF08281">
    <property type="entry name" value="Sigma70_r4_2"/>
    <property type="match status" value="1"/>
</dbReference>
<dbReference type="GO" id="GO:0003677">
    <property type="term" value="F:DNA binding"/>
    <property type="evidence" value="ECO:0007669"/>
    <property type="project" value="InterPro"/>
</dbReference>
<dbReference type="InterPro" id="IPR036388">
    <property type="entry name" value="WH-like_DNA-bd_sf"/>
</dbReference>
<dbReference type="Pfam" id="PF04542">
    <property type="entry name" value="Sigma70_r2"/>
    <property type="match status" value="1"/>
</dbReference>
<dbReference type="InterPro" id="IPR007627">
    <property type="entry name" value="RNA_pol_sigma70_r2"/>
</dbReference>
<reference evidence="4" key="1">
    <citation type="submission" date="2020-05" db="EMBL/GenBank/DDBJ databases">
        <authorList>
            <person name="Chiriac C."/>
            <person name="Salcher M."/>
            <person name="Ghai R."/>
            <person name="Kavagutti S V."/>
        </authorList>
    </citation>
    <scope>NUCLEOTIDE SEQUENCE</scope>
</reference>
<dbReference type="EMBL" id="CAFBLP010000059">
    <property type="protein sequence ID" value="CAB4885394.1"/>
    <property type="molecule type" value="Genomic_DNA"/>
</dbReference>
<proteinExistence type="predicted"/>
<comment type="subunit">
    <text evidence="1">Interacts transiently with the RNA polymerase catalytic core formed by RpoA, RpoB, RpoC and RpoZ (2 alpha, 1 beta, 1 beta' and 1 omega subunit) to form the RNA polymerase holoenzyme that can initiate transcription.</text>
</comment>
<dbReference type="InterPro" id="IPR032710">
    <property type="entry name" value="NTF2-like_dom_sf"/>
</dbReference>
<dbReference type="SUPFAM" id="SSF54427">
    <property type="entry name" value="NTF2-like"/>
    <property type="match status" value="1"/>
</dbReference>
<dbReference type="PANTHER" id="PTHR30173:SF36">
    <property type="entry name" value="ECF RNA POLYMERASE SIGMA FACTOR SIGJ"/>
    <property type="match status" value="1"/>
</dbReference>
<dbReference type="Gene3D" id="1.10.1740.10">
    <property type="match status" value="1"/>
</dbReference>
<name>A0A6J7EVP3_9ZZZZ</name>
<dbReference type="SUPFAM" id="SSF88659">
    <property type="entry name" value="Sigma3 and sigma4 domains of RNA polymerase sigma factors"/>
    <property type="match status" value="1"/>
</dbReference>
<sequence>MTEVSAEDALTFTLERPRLVGLAYRLLGSVSDAEDVVQEAWFRWAGADRAVINRPAAWLTTVVSRLGLDRLRAAQRARIDYVGPWLPEPILRTDVGSDPERAAELSDSLTTAFLVMLERLSPEERLVVLLVDVFGESFHTAAIAVGRSDDACRQMAVRARRKLHGAPSPQPMSDAEQLAIATAFVGAVMSGDIDAVRAMLTPTSVLISDGGPHRHAARRPVVGPHRIARLIVNLGKRVGPELRFEPSWVNGRPGVVLSLGEQPYMVTAVDVVDGQIDRYWMFLNPEKLQSIGHQPDMV</sequence>
<evidence type="ECO:0000259" key="3">
    <source>
        <dbReference type="Pfam" id="PF08281"/>
    </source>
</evidence>